<organism evidence="1 2">
    <name type="scientific">Ktedonosporobacter rubrisoli</name>
    <dbReference type="NCBI Taxonomy" id="2509675"/>
    <lineage>
        <taxon>Bacteria</taxon>
        <taxon>Bacillati</taxon>
        <taxon>Chloroflexota</taxon>
        <taxon>Ktedonobacteria</taxon>
        <taxon>Ktedonobacterales</taxon>
        <taxon>Ktedonosporobacteraceae</taxon>
        <taxon>Ktedonosporobacter</taxon>
    </lineage>
</organism>
<evidence type="ECO:0000313" key="1">
    <source>
        <dbReference type="EMBL" id="QBD83167.1"/>
    </source>
</evidence>
<reference evidence="1 2" key="1">
    <citation type="submission" date="2019-01" db="EMBL/GenBank/DDBJ databases">
        <title>Ktedonosporobacter rubrisoli SCAWS-G2.</title>
        <authorList>
            <person name="Huang Y."/>
            <person name="Yan B."/>
        </authorList>
    </citation>
    <scope>NUCLEOTIDE SEQUENCE [LARGE SCALE GENOMIC DNA]</scope>
    <source>
        <strain evidence="1 2">SCAWS-G2</strain>
    </source>
</reference>
<proteinExistence type="predicted"/>
<dbReference type="KEGG" id="kbs:EPA93_47300"/>
<dbReference type="EMBL" id="CP035758">
    <property type="protein sequence ID" value="QBD83167.1"/>
    <property type="molecule type" value="Genomic_DNA"/>
</dbReference>
<dbReference type="AlphaFoldDB" id="A0A4P6K4D1"/>
<name>A0A4P6K4D1_KTERU</name>
<accession>A0A4P6K4D1</accession>
<gene>
    <name evidence="1" type="ORF">EPA93_47300</name>
</gene>
<dbReference type="Pfam" id="PF14119">
    <property type="entry name" value="DUF4288"/>
    <property type="match status" value="1"/>
</dbReference>
<dbReference type="InterPro" id="IPR025630">
    <property type="entry name" value="DUF4288"/>
</dbReference>
<protein>
    <submittedName>
        <fullName evidence="1">DUF4288 domain-containing protein</fullName>
    </submittedName>
</protein>
<dbReference type="RefSeq" id="WP_129894233.1">
    <property type="nucleotide sequence ID" value="NZ_CP035758.1"/>
</dbReference>
<keyword evidence="2" id="KW-1185">Reference proteome</keyword>
<evidence type="ECO:0000313" key="2">
    <source>
        <dbReference type="Proteomes" id="UP000290365"/>
    </source>
</evidence>
<dbReference type="Proteomes" id="UP000290365">
    <property type="component" value="Chromosome"/>
</dbReference>
<sequence>MQQNFYIAVLLYESAADAQDYQPLYEECFILVKAATREEAEKQAIAYAGQPYSYTNEYGEKITWSLKRIVDINKVLDDQLNGVSELYARHFRNYAAYRLFEPHLDGSL</sequence>
<dbReference type="OrthoDB" id="165447at2"/>